<keyword evidence="2" id="KW-1185">Reference proteome</keyword>
<evidence type="ECO:0000313" key="2">
    <source>
        <dbReference type="Proteomes" id="UP000030755"/>
    </source>
</evidence>
<organism evidence="1 2">
    <name type="scientific">Rozella allomycis (strain CSF55)</name>
    <dbReference type="NCBI Taxonomy" id="988480"/>
    <lineage>
        <taxon>Eukaryota</taxon>
        <taxon>Fungi</taxon>
        <taxon>Fungi incertae sedis</taxon>
        <taxon>Cryptomycota</taxon>
        <taxon>Cryptomycota incertae sedis</taxon>
        <taxon>Rozella</taxon>
    </lineage>
</organism>
<protein>
    <submittedName>
        <fullName evidence="1">Uncharacterized protein</fullName>
    </submittedName>
</protein>
<dbReference type="EMBL" id="KE560617">
    <property type="protein sequence ID" value="EPZ36231.1"/>
    <property type="molecule type" value="Genomic_DNA"/>
</dbReference>
<sequence>MAKKELGEVEKYHISGTHISNSYFKCRGQEEQLAARTFAYWPEGQEWQYNDATVEECVPAAQD</sequence>
<dbReference type="HOGENOM" id="CLU_2887061_0_0_1"/>
<proteinExistence type="predicted"/>
<accession>A0A075B131</accession>
<dbReference type="AlphaFoldDB" id="A0A075B131"/>
<gene>
    <name evidence="1" type="ORF">O9G_003856</name>
</gene>
<reference evidence="1 2" key="1">
    <citation type="journal article" date="2013" name="Curr. Biol.">
        <title>Shared signatures of parasitism and phylogenomics unite Cryptomycota and microsporidia.</title>
        <authorList>
            <person name="James T.Y."/>
            <person name="Pelin A."/>
            <person name="Bonen L."/>
            <person name="Ahrendt S."/>
            <person name="Sain D."/>
            <person name="Corradi N."/>
            <person name="Stajich J.E."/>
        </authorList>
    </citation>
    <scope>NUCLEOTIDE SEQUENCE [LARGE SCALE GENOMIC DNA]</scope>
    <source>
        <strain evidence="1 2">CSF55</strain>
    </source>
</reference>
<name>A0A075B131_ROZAC</name>
<dbReference type="Proteomes" id="UP000030755">
    <property type="component" value="Unassembled WGS sequence"/>
</dbReference>
<evidence type="ECO:0000313" key="1">
    <source>
        <dbReference type="EMBL" id="EPZ36231.1"/>
    </source>
</evidence>